<proteinExistence type="predicted"/>
<gene>
    <name evidence="1" type="ORF">PR002_g5423</name>
</gene>
<evidence type="ECO:0000313" key="2">
    <source>
        <dbReference type="Proteomes" id="UP000435112"/>
    </source>
</evidence>
<accession>A0A6A3N2B7</accession>
<sequence>MHGKMKKDSKVKLRAVLEKLAPVEFNQVRYSSSLPCMRKLVGGKCGAPEAAGGNNPVSQPDMSEAETPAAANCNECAVRKTRLVFAVGDVTWLLDWRTTCSTSWTKATGAVNLECHRIEPGLDDDRWRRAKQAWRRQEACTAGGDVLSRGAPARQRETARAGVKLFRPSRKRAAGWGYLEEGTLHRVIGWAHPALLQLLLYLRTTLFVDGTFQCVPVPYHQCVVVMCLDNAANCYVPVFYSLAKGLAHATYWDIFHILIVATDHQLILSRSRVTTKLL</sequence>
<evidence type="ECO:0008006" key="3">
    <source>
        <dbReference type="Google" id="ProtNLM"/>
    </source>
</evidence>
<protein>
    <recommendedName>
        <fullName evidence="3">MULE transposase domain-containing protein</fullName>
    </recommendedName>
</protein>
<comment type="caution">
    <text evidence="1">The sequence shown here is derived from an EMBL/GenBank/DDBJ whole genome shotgun (WGS) entry which is preliminary data.</text>
</comment>
<evidence type="ECO:0000313" key="1">
    <source>
        <dbReference type="EMBL" id="KAE9039576.1"/>
    </source>
</evidence>
<organism evidence="1 2">
    <name type="scientific">Phytophthora rubi</name>
    <dbReference type="NCBI Taxonomy" id="129364"/>
    <lineage>
        <taxon>Eukaryota</taxon>
        <taxon>Sar</taxon>
        <taxon>Stramenopiles</taxon>
        <taxon>Oomycota</taxon>
        <taxon>Peronosporomycetes</taxon>
        <taxon>Peronosporales</taxon>
        <taxon>Peronosporaceae</taxon>
        <taxon>Phytophthora</taxon>
    </lineage>
</organism>
<dbReference type="OrthoDB" id="6740409at2759"/>
<dbReference type="Proteomes" id="UP000435112">
    <property type="component" value="Unassembled WGS sequence"/>
</dbReference>
<dbReference type="EMBL" id="QXFU01000230">
    <property type="protein sequence ID" value="KAE9039576.1"/>
    <property type="molecule type" value="Genomic_DNA"/>
</dbReference>
<name>A0A6A3N2B7_9STRA</name>
<reference evidence="1 2" key="1">
    <citation type="submission" date="2018-09" db="EMBL/GenBank/DDBJ databases">
        <title>Genomic investigation of the strawberry pathogen Phytophthora fragariae indicates pathogenicity is determined by transcriptional variation in three key races.</title>
        <authorList>
            <person name="Adams T.M."/>
            <person name="Armitage A.D."/>
            <person name="Sobczyk M.K."/>
            <person name="Bates H.J."/>
            <person name="Dunwell J.M."/>
            <person name="Nellist C.F."/>
            <person name="Harrison R.J."/>
        </authorList>
    </citation>
    <scope>NUCLEOTIDE SEQUENCE [LARGE SCALE GENOMIC DNA]</scope>
    <source>
        <strain evidence="1 2">SCRP324</strain>
    </source>
</reference>
<dbReference type="AlphaFoldDB" id="A0A6A3N2B7"/>